<dbReference type="AlphaFoldDB" id="A0A176YU70"/>
<name>A0A176YU70_9BRAD</name>
<proteinExistence type="predicted"/>
<reference evidence="1 2" key="1">
    <citation type="submission" date="2016-02" db="EMBL/GenBank/DDBJ databases">
        <title>Draft genome sequence of the strain BR 10247T Bradyrhizobium neotropicale isolated from nodules of Centrolobium paraense.</title>
        <authorList>
            <person name="Simoes-Araujo J.L."/>
            <person name="Barauna A.C."/>
            <person name="Silva K."/>
            <person name="Zilli J.E."/>
        </authorList>
    </citation>
    <scope>NUCLEOTIDE SEQUENCE [LARGE SCALE GENOMIC DNA]</scope>
    <source>
        <strain evidence="1 2">BR 10247</strain>
    </source>
</reference>
<dbReference type="EMBL" id="LSEF01000095">
    <property type="protein sequence ID" value="OAF10325.1"/>
    <property type="molecule type" value="Genomic_DNA"/>
</dbReference>
<organism evidence="1 2">
    <name type="scientific">Bradyrhizobium neotropicale</name>
    <dbReference type="NCBI Taxonomy" id="1497615"/>
    <lineage>
        <taxon>Bacteria</taxon>
        <taxon>Pseudomonadati</taxon>
        <taxon>Pseudomonadota</taxon>
        <taxon>Alphaproteobacteria</taxon>
        <taxon>Hyphomicrobiales</taxon>
        <taxon>Nitrobacteraceae</taxon>
        <taxon>Bradyrhizobium</taxon>
    </lineage>
</organism>
<evidence type="ECO:0000313" key="2">
    <source>
        <dbReference type="Proteomes" id="UP000077173"/>
    </source>
</evidence>
<dbReference type="RefSeq" id="WP_063681251.1">
    <property type="nucleotide sequence ID" value="NZ_LSEF01000095.1"/>
</dbReference>
<accession>A0A176YU70</accession>
<keyword evidence="2" id="KW-1185">Reference proteome</keyword>
<comment type="caution">
    <text evidence="1">The sequence shown here is derived from an EMBL/GenBank/DDBJ whole genome shotgun (WGS) entry which is preliminary data.</text>
</comment>
<dbReference type="GeneID" id="32581444"/>
<protein>
    <submittedName>
        <fullName evidence="1">Uncharacterized protein</fullName>
    </submittedName>
</protein>
<sequence>MGTFYTDEQIQEAIAAMEAHTPGIFERMKKSASITDPFDDEQEAELGAIVRVLTIVLPKVPFVAQAEDKNESRARLSIDVGDAVRAAIASAKDGS</sequence>
<gene>
    <name evidence="1" type="ORF">AXW67_26275</name>
</gene>
<dbReference type="Proteomes" id="UP000077173">
    <property type="component" value="Unassembled WGS sequence"/>
</dbReference>
<evidence type="ECO:0000313" key="1">
    <source>
        <dbReference type="EMBL" id="OAF10325.1"/>
    </source>
</evidence>